<name>A0A4Z2E0D4_9TELE</name>
<evidence type="ECO:0000256" key="1">
    <source>
        <dbReference type="SAM" id="Coils"/>
    </source>
</evidence>
<evidence type="ECO:0000313" key="2">
    <source>
        <dbReference type="EMBL" id="TNN22233.1"/>
    </source>
</evidence>
<feature type="coiled-coil region" evidence="1">
    <location>
        <begin position="149"/>
        <end position="176"/>
    </location>
</feature>
<protein>
    <submittedName>
        <fullName evidence="2">Uncharacterized protein</fullName>
    </submittedName>
</protein>
<keyword evidence="3" id="KW-1185">Reference proteome</keyword>
<sequence>MRILPRCIMRRQLAAKWPEEKEAAAPEQVQLQVPEPMKDLEEKVEDSTHQLLLSKDNVILLIQVEVLEKKAKLNEALQKKSGLNLVKELNELELQLSLVKVTESETGHKLKHLEEALQVQKEGNMETIMNLVQTLQLQKKSQEDVAMHLAQQRETNDQLQAALTESLAENNRQQLQRQEESDDLLQAINTMKFTLETKVVQRPEKLSLLKRFLRFFKPAGGQETR</sequence>
<dbReference type="EMBL" id="SRLO01023565">
    <property type="protein sequence ID" value="TNN22233.1"/>
    <property type="molecule type" value="Genomic_DNA"/>
</dbReference>
<evidence type="ECO:0000313" key="3">
    <source>
        <dbReference type="Proteomes" id="UP000314294"/>
    </source>
</evidence>
<reference evidence="2 3" key="1">
    <citation type="submission" date="2019-03" db="EMBL/GenBank/DDBJ databases">
        <title>First draft genome of Liparis tanakae, snailfish: a comprehensive survey of snailfish specific genes.</title>
        <authorList>
            <person name="Kim W."/>
            <person name="Song I."/>
            <person name="Jeong J.-H."/>
            <person name="Kim D."/>
            <person name="Kim S."/>
            <person name="Ryu S."/>
            <person name="Song J.Y."/>
            <person name="Lee S.K."/>
        </authorList>
    </citation>
    <scope>NUCLEOTIDE SEQUENCE [LARGE SCALE GENOMIC DNA]</scope>
    <source>
        <tissue evidence="2">Muscle</tissue>
    </source>
</reference>
<accession>A0A4Z2E0D4</accession>
<dbReference type="OrthoDB" id="8964882at2759"/>
<proteinExistence type="predicted"/>
<organism evidence="2 3">
    <name type="scientific">Liparis tanakae</name>
    <name type="common">Tanaka's snailfish</name>
    <dbReference type="NCBI Taxonomy" id="230148"/>
    <lineage>
        <taxon>Eukaryota</taxon>
        <taxon>Metazoa</taxon>
        <taxon>Chordata</taxon>
        <taxon>Craniata</taxon>
        <taxon>Vertebrata</taxon>
        <taxon>Euteleostomi</taxon>
        <taxon>Actinopterygii</taxon>
        <taxon>Neopterygii</taxon>
        <taxon>Teleostei</taxon>
        <taxon>Neoteleostei</taxon>
        <taxon>Acanthomorphata</taxon>
        <taxon>Eupercaria</taxon>
        <taxon>Perciformes</taxon>
        <taxon>Cottioidei</taxon>
        <taxon>Cottales</taxon>
        <taxon>Liparidae</taxon>
        <taxon>Liparis</taxon>
    </lineage>
</organism>
<dbReference type="Proteomes" id="UP000314294">
    <property type="component" value="Unassembled WGS sequence"/>
</dbReference>
<gene>
    <name evidence="2" type="ORF">EYF80_067653</name>
</gene>
<dbReference type="AlphaFoldDB" id="A0A4Z2E0D4"/>
<keyword evidence="1" id="KW-0175">Coiled coil</keyword>
<comment type="caution">
    <text evidence="2">The sequence shown here is derived from an EMBL/GenBank/DDBJ whole genome shotgun (WGS) entry which is preliminary data.</text>
</comment>